<dbReference type="Proteomes" id="UP000824782">
    <property type="component" value="Unassembled WGS sequence"/>
</dbReference>
<keyword evidence="2" id="KW-1185">Reference proteome</keyword>
<dbReference type="EMBL" id="WNYA01000004">
    <property type="protein sequence ID" value="KAG8574284.1"/>
    <property type="molecule type" value="Genomic_DNA"/>
</dbReference>
<protein>
    <submittedName>
        <fullName evidence="1">Uncharacterized protein</fullName>
    </submittedName>
</protein>
<reference evidence="1" key="1">
    <citation type="thesis" date="2020" institute="ProQuest LLC" country="789 East Eisenhower Parkway, Ann Arbor, MI, USA">
        <title>Comparative Genomics and Chromosome Evolution.</title>
        <authorList>
            <person name="Mudd A.B."/>
        </authorList>
    </citation>
    <scope>NUCLEOTIDE SEQUENCE</scope>
    <source>
        <strain evidence="1">237g6f4</strain>
        <tissue evidence="1">Blood</tissue>
    </source>
</reference>
<dbReference type="AlphaFoldDB" id="A0AAV7BNY6"/>
<evidence type="ECO:0000313" key="2">
    <source>
        <dbReference type="Proteomes" id="UP000824782"/>
    </source>
</evidence>
<organism evidence="1 2">
    <name type="scientific">Engystomops pustulosus</name>
    <name type="common">Tungara frog</name>
    <name type="synonym">Physalaemus pustulosus</name>
    <dbReference type="NCBI Taxonomy" id="76066"/>
    <lineage>
        <taxon>Eukaryota</taxon>
        <taxon>Metazoa</taxon>
        <taxon>Chordata</taxon>
        <taxon>Craniata</taxon>
        <taxon>Vertebrata</taxon>
        <taxon>Euteleostomi</taxon>
        <taxon>Amphibia</taxon>
        <taxon>Batrachia</taxon>
        <taxon>Anura</taxon>
        <taxon>Neobatrachia</taxon>
        <taxon>Hyloidea</taxon>
        <taxon>Leptodactylidae</taxon>
        <taxon>Leiuperinae</taxon>
        <taxon>Engystomops</taxon>
    </lineage>
</organism>
<proteinExistence type="predicted"/>
<gene>
    <name evidence="1" type="ORF">GDO81_009127</name>
</gene>
<evidence type="ECO:0000313" key="1">
    <source>
        <dbReference type="EMBL" id="KAG8574284.1"/>
    </source>
</evidence>
<comment type="caution">
    <text evidence="1">The sequence shown here is derived from an EMBL/GenBank/DDBJ whole genome shotgun (WGS) entry which is preliminary data.</text>
</comment>
<accession>A0AAV7BNY6</accession>
<name>A0AAV7BNY6_ENGPU</name>
<sequence length="101" mass="11369">MALLTRFLIFSMNTHSELSQHKRGTISEKIKTASGSRHFKIAKSFFISHINSTVLILPISFPPTCKMRTSGEGHNLSSFFTSKITFFHLKPLTPNQSTLNT</sequence>